<reference evidence="1 2" key="1">
    <citation type="submission" date="2019-08" db="EMBL/GenBank/DDBJ databases">
        <title>Whole genome of Aphis craccivora.</title>
        <authorList>
            <person name="Voronova N.V."/>
            <person name="Shulinski R.S."/>
            <person name="Bandarenka Y.V."/>
            <person name="Zhorov D.G."/>
            <person name="Warner D."/>
        </authorList>
    </citation>
    <scope>NUCLEOTIDE SEQUENCE [LARGE SCALE GENOMIC DNA]</scope>
    <source>
        <strain evidence="1">180601</strain>
        <tissue evidence="1">Whole Body</tissue>
    </source>
</reference>
<dbReference type="AlphaFoldDB" id="A0A6G0YKZ9"/>
<gene>
    <name evidence="1" type="ORF">FWK35_00017069</name>
</gene>
<evidence type="ECO:0000313" key="2">
    <source>
        <dbReference type="Proteomes" id="UP000478052"/>
    </source>
</evidence>
<sequence>MVNATATYYLLVAATVAASYRASAARILGVFPHHGYSHHMVFLPYLRTLADRGHDVHVISNFDSSHPNITDISIAGSMPMSNNNVTFPNTAGYFGIVGALTDLFSLSYLAGTTEGLFDVPAVRNLVDDRTASFDLVIAEHFNSELPLGFAAKYRAPFVLLS</sequence>
<protein>
    <submittedName>
        <fullName evidence="1">UDP-glucuronosyltransferase 2A3-like isoform X5</fullName>
    </submittedName>
</protein>
<dbReference type="Proteomes" id="UP000478052">
    <property type="component" value="Unassembled WGS sequence"/>
</dbReference>
<evidence type="ECO:0000313" key="1">
    <source>
        <dbReference type="EMBL" id="KAF0757912.1"/>
    </source>
</evidence>
<dbReference type="SUPFAM" id="SSF53756">
    <property type="entry name" value="UDP-Glycosyltransferase/glycogen phosphorylase"/>
    <property type="match status" value="1"/>
</dbReference>
<keyword evidence="1" id="KW-0808">Transferase</keyword>
<accession>A0A6G0YKZ9</accession>
<comment type="caution">
    <text evidence="1">The sequence shown here is derived from an EMBL/GenBank/DDBJ whole genome shotgun (WGS) entry which is preliminary data.</text>
</comment>
<keyword evidence="2" id="KW-1185">Reference proteome</keyword>
<organism evidence="1 2">
    <name type="scientific">Aphis craccivora</name>
    <name type="common">Cowpea aphid</name>
    <dbReference type="NCBI Taxonomy" id="307492"/>
    <lineage>
        <taxon>Eukaryota</taxon>
        <taxon>Metazoa</taxon>
        <taxon>Ecdysozoa</taxon>
        <taxon>Arthropoda</taxon>
        <taxon>Hexapoda</taxon>
        <taxon>Insecta</taxon>
        <taxon>Pterygota</taxon>
        <taxon>Neoptera</taxon>
        <taxon>Paraneoptera</taxon>
        <taxon>Hemiptera</taxon>
        <taxon>Sternorrhyncha</taxon>
        <taxon>Aphidomorpha</taxon>
        <taxon>Aphidoidea</taxon>
        <taxon>Aphididae</taxon>
        <taxon>Aphidini</taxon>
        <taxon>Aphis</taxon>
        <taxon>Aphis</taxon>
    </lineage>
</organism>
<feature type="non-terminal residue" evidence="1">
    <location>
        <position position="161"/>
    </location>
</feature>
<dbReference type="EMBL" id="VUJU01003433">
    <property type="protein sequence ID" value="KAF0757912.1"/>
    <property type="molecule type" value="Genomic_DNA"/>
</dbReference>
<proteinExistence type="predicted"/>
<dbReference type="Gene3D" id="3.40.50.2000">
    <property type="entry name" value="Glycogen Phosphorylase B"/>
    <property type="match status" value="1"/>
</dbReference>
<dbReference type="OrthoDB" id="5835829at2759"/>
<dbReference type="GO" id="GO:0016740">
    <property type="term" value="F:transferase activity"/>
    <property type="evidence" value="ECO:0007669"/>
    <property type="project" value="UniProtKB-KW"/>
</dbReference>
<name>A0A6G0YKZ9_APHCR</name>